<proteinExistence type="predicted"/>
<accession>A0AA46WAM2</accession>
<protein>
    <submittedName>
        <fullName evidence="1">Uncharacterized protein</fullName>
    </submittedName>
</protein>
<gene>
    <name evidence="1" type="ORF">OL231_05390</name>
</gene>
<dbReference type="AlphaFoldDB" id="A0AA46WAM2"/>
<dbReference type="RefSeq" id="WP_264860974.1">
    <property type="nucleotide sequence ID" value="NZ_CP110230.1"/>
</dbReference>
<dbReference type="Proteomes" id="UP001163262">
    <property type="component" value="Chromosome"/>
</dbReference>
<organism evidence="1 2">
    <name type="scientific">Capnocytophaga ochracea</name>
    <dbReference type="NCBI Taxonomy" id="1018"/>
    <lineage>
        <taxon>Bacteria</taxon>
        <taxon>Pseudomonadati</taxon>
        <taxon>Bacteroidota</taxon>
        <taxon>Flavobacteriia</taxon>
        <taxon>Flavobacteriales</taxon>
        <taxon>Flavobacteriaceae</taxon>
        <taxon>Capnocytophaga</taxon>
    </lineage>
</organism>
<evidence type="ECO:0000313" key="1">
    <source>
        <dbReference type="EMBL" id="UZD41973.1"/>
    </source>
</evidence>
<reference evidence="1" key="1">
    <citation type="submission" date="2022-10" db="EMBL/GenBank/DDBJ databases">
        <title>Complete genome sequence of Capnocytophaga ochracea KCOM 2812 isolated from actinomycosis lesion.</title>
        <authorList>
            <person name="Kook J.-K."/>
            <person name="Park S.-N."/>
            <person name="Lim Y.K."/>
        </authorList>
    </citation>
    <scope>NUCLEOTIDE SEQUENCE</scope>
    <source>
        <strain evidence="1">KCOM 28121</strain>
    </source>
</reference>
<name>A0AA46WAM2_CAPOC</name>
<evidence type="ECO:0000313" key="2">
    <source>
        <dbReference type="Proteomes" id="UP001163262"/>
    </source>
</evidence>
<dbReference type="EMBL" id="CP110230">
    <property type="protein sequence ID" value="UZD41973.1"/>
    <property type="molecule type" value="Genomic_DNA"/>
</dbReference>
<sequence>MRYKSKQKYDTNHTSRCGAYGQVIRFKWGISGVTVALQWLYSGSTVFQE</sequence>